<organism evidence="1 2">
    <name type="scientific">Candidatus Kaiserbacteria bacterium RIFCSPHIGHO2_01_FULL_56_24</name>
    <dbReference type="NCBI Taxonomy" id="1798487"/>
    <lineage>
        <taxon>Bacteria</taxon>
        <taxon>Candidatus Kaiseribacteriota</taxon>
    </lineage>
</organism>
<dbReference type="InterPro" id="IPR011067">
    <property type="entry name" value="Plasmid_toxin/cell-grow_inhib"/>
</dbReference>
<comment type="caution">
    <text evidence="1">The sequence shown here is derived from an EMBL/GenBank/DDBJ whole genome shotgun (WGS) entry which is preliminary data.</text>
</comment>
<gene>
    <name evidence="1" type="ORF">A2765_02650</name>
</gene>
<dbReference type="Proteomes" id="UP000176377">
    <property type="component" value="Unassembled WGS sequence"/>
</dbReference>
<accession>A0A1F6DBA6</accession>
<dbReference type="EMBL" id="MFLA01000032">
    <property type="protein sequence ID" value="OGG58597.1"/>
    <property type="molecule type" value="Genomic_DNA"/>
</dbReference>
<name>A0A1F6DBA6_9BACT</name>
<evidence type="ECO:0000313" key="2">
    <source>
        <dbReference type="Proteomes" id="UP000176377"/>
    </source>
</evidence>
<sequence length="107" mass="11675">MSKGKIVLVPFPFTDLSGQKVRPALILHVSRGEDCILAFIASSVSKKKHPFDVPIKASKRNGLKSDSIIKTDKLATLQKKIVIGELGTLESIAVQAVDRALRKLLQI</sequence>
<protein>
    <submittedName>
        <fullName evidence="1">Uncharacterized protein</fullName>
    </submittedName>
</protein>
<dbReference type="AlphaFoldDB" id="A0A1F6DBA6"/>
<evidence type="ECO:0000313" key="1">
    <source>
        <dbReference type="EMBL" id="OGG58597.1"/>
    </source>
</evidence>
<reference evidence="1 2" key="1">
    <citation type="journal article" date="2016" name="Nat. Commun.">
        <title>Thousands of microbial genomes shed light on interconnected biogeochemical processes in an aquifer system.</title>
        <authorList>
            <person name="Anantharaman K."/>
            <person name="Brown C.T."/>
            <person name="Hug L.A."/>
            <person name="Sharon I."/>
            <person name="Castelle C.J."/>
            <person name="Probst A.J."/>
            <person name="Thomas B.C."/>
            <person name="Singh A."/>
            <person name="Wilkins M.J."/>
            <person name="Karaoz U."/>
            <person name="Brodie E.L."/>
            <person name="Williams K.H."/>
            <person name="Hubbard S.S."/>
            <person name="Banfield J.F."/>
        </authorList>
    </citation>
    <scope>NUCLEOTIDE SEQUENCE [LARGE SCALE GENOMIC DNA]</scope>
</reference>
<proteinExistence type="predicted"/>
<dbReference type="SUPFAM" id="SSF50118">
    <property type="entry name" value="Cell growth inhibitor/plasmid maintenance toxic component"/>
    <property type="match status" value="1"/>
</dbReference>
<dbReference type="GO" id="GO:0003677">
    <property type="term" value="F:DNA binding"/>
    <property type="evidence" value="ECO:0007669"/>
    <property type="project" value="InterPro"/>
</dbReference>
<dbReference type="Gene3D" id="2.30.30.110">
    <property type="match status" value="1"/>
</dbReference>
<dbReference type="InterPro" id="IPR003477">
    <property type="entry name" value="PemK-like"/>
</dbReference>
<dbReference type="Pfam" id="PF02452">
    <property type="entry name" value="PemK_toxin"/>
    <property type="match status" value="1"/>
</dbReference>